<keyword evidence="5" id="KW-0997">Cell inner membrane</keyword>
<dbReference type="PANTHER" id="PTHR33446:SF2">
    <property type="entry name" value="PROTEIN TONB"/>
    <property type="match status" value="1"/>
</dbReference>
<keyword evidence="9" id="KW-0472">Membrane</keyword>
<evidence type="ECO:0000256" key="7">
    <source>
        <dbReference type="ARBA" id="ARBA00022927"/>
    </source>
</evidence>
<dbReference type="PANTHER" id="PTHR33446">
    <property type="entry name" value="PROTEIN TONB-RELATED"/>
    <property type="match status" value="1"/>
</dbReference>
<dbReference type="InterPro" id="IPR003538">
    <property type="entry name" value="TonB"/>
</dbReference>
<reference evidence="11 12" key="1">
    <citation type="submission" date="2018-01" db="EMBL/GenBank/DDBJ databases">
        <title>A novel member of the phylum Bacteroidetes isolated from glacier ice.</title>
        <authorList>
            <person name="Liu Q."/>
            <person name="Xin Y.-H."/>
        </authorList>
    </citation>
    <scope>NUCLEOTIDE SEQUENCE [LARGE SCALE GENOMIC DNA]</scope>
    <source>
        <strain evidence="11 12">RB1R16</strain>
    </source>
</reference>
<dbReference type="PROSITE" id="PS52015">
    <property type="entry name" value="TONB_CTD"/>
    <property type="match status" value="1"/>
</dbReference>
<organism evidence="11 12">
    <name type="scientific">Flavipsychrobacter stenotrophus</name>
    <dbReference type="NCBI Taxonomy" id="2077091"/>
    <lineage>
        <taxon>Bacteria</taxon>
        <taxon>Pseudomonadati</taxon>
        <taxon>Bacteroidota</taxon>
        <taxon>Chitinophagia</taxon>
        <taxon>Chitinophagales</taxon>
        <taxon>Chitinophagaceae</taxon>
        <taxon>Flavipsychrobacter</taxon>
    </lineage>
</organism>
<dbReference type="InterPro" id="IPR006260">
    <property type="entry name" value="TonB/TolA_C"/>
</dbReference>
<dbReference type="Gene3D" id="3.30.1150.10">
    <property type="match status" value="1"/>
</dbReference>
<evidence type="ECO:0000256" key="4">
    <source>
        <dbReference type="ARBA" id="ARBA00022475"/>
    </source>
</evidence>
<evidence type="ECO:0000313" key="12">
    <source>
        <dbReference type="Proteomes" id="UP000239872"/>
    </source>
</evidence>
<dbReference type="Pfam" id="PF03544">
    <property type="entry name" value="TonB_C"/>
    <property type="match status" value="1"/>
</dbReference>
<dbReference type="GO" id="GO:0098797">
    <property type="term" value="C:plasma membrane protein complex"/>
    <property type="evidence" value="ECO:0007669"/>
    <property type="project" value="TreeGrafter"/>
</dbReference>
<keyword evidence="7" id="KW-0653">Protein transport</keyword>
<proteinExistence type="inferred from homology"/>
<keyword evidence="3" id="KW-0813">Transport</keyword>
<dbReference type="SUPFAM" id="SSF74653">
    <property type="entry name" value="TolA/TonB C-terminal domain"/>
    <property type="match status" value="1"/>
</dbReference>
<dbReference type="PRINTS" id="PR01374">
    <property type="entry name" value="TONBPROTEIN"/>
</dbReference>
<dbReference type="NCBIfam" id="TIGR01352">
    <property type="entry name" value="tonB_Cterm"/>
    <property type="match status" value="1"/>
</dbReference>
<keyword evidence="12" id="KW-1185">Reference proteome</keyword>
<dbReference type="OrthoDB" id="964531at2"/>
<comment type="subcellular location">
    <subcellularLocation>
        <location evidence="1">Cell inner membrane</location>
        <topology evidence="1">Single-pass membrane protein</topology>
        <orientation evidence="1">Periplasmic side</orientation>
    </subcellularLocation>
</comment>
<dbReference type="AlphaFoldDB" id="A0A2S7SSK9"/>
<evidence type="ECO:0000256" key="9">
    <source>
        <dbReference type="ARBA" id="ARBA00023136"/>
    </source>
</evidence>
<dbReference type="GO" id="GO:0015891">
    <property type="term" value="P:siderophore transport"/>
    <property type="evidence" value="ECO:0007669"/>
    <property type="project" value="InterPro"/>
</dbReference>
<name>A0A2S7SSK9_9BACT</name>
<keyword evidence="8" id="KW-1133">Transmembrane helix</keyword>
<evidence type="ECO:0000256" key="8">
    <source>
        <dbReference type="ARBA" id="ARBA00022989"/>
    </source>
</evidence>
<dbReference type="EMBL" id="PPSL01000005">
    <property type="protein sequence ID" value="PQJ09909.1"/>
    <property type="molecule type" value="Genomic_DNA"/>
</dbReference>
<protein>
    <recommendedName>
        <fullName evidence="10">TonB C-terminal domain-containing protein</fullName>
    </recommendedName>
</protein>
<gene>
    <name evidence="11" type="ORF">CJD36_018400</name>
</gene>
<dbReference type="GO" id="GO:0030288">
    <property type="term" value="C:outer membrane-bounded periplasmic space"/>
    <property type="evidence" value="ECO:0007669"/>
    <property type="project" value="InterPro"/>
</dbReference>
<evidence type="ECO:0000256" key="5">
    <source>
        <dbReference type="ARBA" id="ARBA00022519"/>
    </source>
</evidence>
<comment type="similarity">
    <text evidence="2">Belongs to the TonB family.</text>
</comment>
<evidence type="ECO:0000259" key="10">
    <source>
        <dbReference type="PROSITE" id="PS52015"/>
    </source>
</evidence>
<dbReference type="InterPro" id="IPR051045">
    <property type="entry name" value="TonB-dependent_transducer"/>
</dbReference>
<dbReference type="Proteomes" id="UP000239872">
    <property type="component" value="Unassembled WGS sequence"/>
</dbReference>
<evidence type="ECO:0000256" key="1">
    <source>
        <dbReference type="ARBA" id="ARBA00004383"/>
    </source>
</evidence>
<evidence type="ECO:0000256" key="2">
    <source>
        <dbReference type="ARBA" id="ARBA00006555"/>
    </source>
</evidence>
<evidence type="ECO:0000256" key="6">
    <source>
        <dbReference type="ARBA" id="ARBA00022692"/>
    </source>
</evidence>
<keyword evidence="4" id="KW-1003">Cell membrane</keyword>
<dbReference type="GO" id="GO:0031992">
    <property type="term" value="F:energy transducer activity"/>
    <property type="evidence" value="ECO:0007669"/>
    <property type="project" value="InterPro"/>
</dbReference>
<dbReference type="GO" id="GO:0015031">
    <property type="term" value="P:protein transport"/>
    <property type="evidence" value="ECO:0007669"/>
    <property type="project" value="UniProtKB-KW"/>
</dbReference>
<dbReference type="GO" id="GO:0055085">
    <property type="term" value="P:transmembrane transport"/>
    <property type="evidence" value="ECO:0007669"/>
    <property type="project" value="InterPro"/>
</dbReference>
<evidence type="ECO:0000313" key="11">
    <source>
        <dbReference type="EMBL" id="PQJ09909.1"/>
    </source>
</evidence>
<sequence>MPSPPYDMIQYLSNNITYPEKAHKKGIQGRVAISFIVNNDGSITDVTVVQPVSPDIDAEAVRVISTMPKWRPGRQNGKPVSVIYTQPINFKLN</sequence>
<evidence type="ECO:0000256" key="3">
    <source>
        <dbReference type="ARBA" id="ARBA00022448"/>
    </source>
</evidence>
<keyword evidence="6" id="KW-0812">Transmembrane</keyword>
<dbReference type="InterPro" id="IPR037682">
    <property type="entry name" value="TonB_C"/>
</dbReference>
<comment type="caution">
    <text evidence="11">The sequence shown here is derived from an EMBL/GenBank/DDBJ whole genome shotgun (WGS) entry which is preliminary data.</text>
</comment>
<feature type="domain" description="TonB C-terminal" evidence="10">
    <location>
        <begin position="3"/>
        <end position="93"/>
    </location>
</feature>
<accession>A0A2S7SSK9</accession>